<proteinExistence type="predicted"/>
<dbReference type="Proteomes" id="UP000295511">
    <property type="component" value="Unassembled WGS sequence"/>
</dbReference>
<dbReference type="OrthoDB" id="5118748at2"/>
<dbReference type="RefSeq" id="WP_133203940.1">
    <property type="nucleotide sequence ID" value="NZ_SMRU01000009.1"/>
</dbReference>
<sequence length="111" mass="12660">MEKSETAKILAKAALIDNRKIDRETVEAWHEVIGHVPYDIAMAALTIHRRTSSDYLVPAHIISNLRKARELHALEVNRLRALDPPKPAPRTKMPEWFRDAIASFGKIPEDQ</sequence>
<dbReference type="EMBL" id="SMRU01000009">
    <property type="protein sequence ID" value="TDF96892.1"/>
    <property type="molecule type" value="Genomic_DNA"/>
</dbReference>
<comment type="caution">
    <text evidence="1">The sequence shown here is derived from an EMBL/GenBank/DDBJ whole genome shotgun (WGS) entry which is preliminary data.</text>
</comment>
<reference evidence="1 2" key="1">
    <citation type="submission" date="2019-03" db="EMBL/GenBank/DDBJ databases">
        <title>Whole genome sequence of Arthrobacter sp JH1-1.</title>
        <authorList>
            <person name="Trinh H.N."/>
        </authorList>
    </citation>
    <scope>NUCLEOTIDE SEQUENCE [LARGE SCALE GENOMIC DNA]</scope>
    <source>
        <strain evidence="1 2">JH1-1</strain>
    </source>
</reference>
<keyword evidence="2" id="KW-1185">Reference proteome</keyword>
<gene>
    <name evidence="1" type="ORF">E1809_09220</name>
</gene>
<name>A0A4R5KNP8_9MICC</name>
<protein>
    <recommendedName>
        <fullName evidence="3">Replicative helicase inhibitor G39P N-terminal domain-containing protein</fullName>
    </recommendedName>
</protein>
<accession>A0A4R5KNP8</accession>
<evidence type="ECO:0000313" key="2">
    <source>
        <dbReference type="Proteomes" id="UP000295511"/>
    </source>
</evidence>
<evidence type="ECO:0008006" key="3">
    <source>
        <dbReference type="Google" id="ProtNLM"/>
    </source>
</evidence>
<evidence type="ECO:0000313" key="1">
    <source>
        <dbReference type="EMBL" id="TDF96892.1"/>
    </source>
</evidence>
<dbReference type="AlphaFoldDB" id="A0A4R5KNP8"/>
<organism evidence="1 2">
    <name type="scientific">Arthrobacter terricola</name>
    <dbReference type="NCBI Taxonomy" id="2547396"/>
    <lineage>
        <taxon>Bacteria</taxon>
        <taxon>Bacillati</taxon>
        <taxon>Actinomycetota</taxon>
        <taxon>Actinomycetes</taxon>
        <taxon>Micrococcales</taxon>
        <taxon>Micrococcaceae</taxon>
        <taxon>Arthrobacter</taxon>
    </lineage>
</organism>
<dbReference type="Gene3D" id="1.10.8.200">
    <property type="entry name" value="Replisome organizer (g39p helicase loader/inhibitor protein)"/>
    <property type="match status" value="1"/>
</dbReference>